<sequence>VKTRYGEGRGNSHSSLWKSRNEQRYSDLTVRHGRHWGSYFPAEMSSTRLRGWFVVGKHDGKIRGVAEKDEKLQKSAFSSRVRACNNGR</sequence>
<dbReference type="AlphaFoldDB" id="A0A195EL17"/>
<name>A0A195EL17_9HYME</name>
<evidence type="ECO:0000313" key="1">
    <source>
        <dbReference type="EMBL" id="KYN28826.1"/>
    </source>
</evidence>
<dbReference type="Proteomes" id="UP000078492">
    <property type="component" value="Unassembled WGS sequence"/>
</dbReference>
<dbReference type="EMBL" id="KQ978739">
    <property type="protein sequence ID" value="KYN28826.1"/>
    <property type="molecule type" value="Genomic_DNA"/>
</dbReference>
<accession>A0A195EL17</accession>
<protein>
    <submittedName>
        <fullName evidence="1">Uncharacterized protein</fullName>
    </submittedName>
</protein>
<evidence type="ECO:0000313" key="2">
    <source>
        <dbReference type="Proteomes" id="UP000078492"/>
    </source>
</evidence>
<keyword evidence="2" id="KW-1185">Reference proteome</keyword>
<reference evidence="1 2" key="1">
    <citation type="submission" date="2015-09" db="EMBL/GenBank/DDBJ databases">
        <title>Trachymyrmex cornetzi WGS genome.</title>
        <authorList>
            <person name="Nygaard S."/>
            <person name="Hu H."/>
            <person name="Boomsma J."/>
            <person name="Zhang G."/>
        </authorList>
    </citation>
    <scope>NUCLEOTIDE SEQUENCE [LARGE SCALE GENOMIC DNA]</scope>
    <source>
        <strain evidence="1">Tcor2-1</strain>
        <tissue evidence="1">Whole body</tissue>
    </source>
</reference>
<organism evidence="1 2">
    <name type="scientific">Trachymyrmex cornetzi</name>
    <dbReference type="NCBI Taxonomy" id="471704"/>
    <lineage>
        <taxon>Eukaryota</taxon>
        <taxon>Metazoa</taxon>
        <taxon>Ecdysozoa</taxon>
        <taxon>Arthropoda</taxon>
        <taxon>Hexapoda</taxon>
        <taxon>Insecta</taxon>
        <taxon>Pterygota</taxon>
        <taxon>Neoptera</taxon>
        <taxon>Endopterygota</taxon>
        <taxon>Hymenoptera</taxon>
        <taxon>Apocrita</taxon>
        <taxon>Aculeata</taxon>
        <taxon>Formicoidea</taxon>
        <taxon>Formicidae</taxon>
        <taxon>Myrmicinae</taxon>
        <taxon>Trachymyrmex</taxon>
    </lineage>
</organism>
<feature type="non-terminal residue" evidence="1">
    <location>
        <position position="1"/>
    </location>
</feature>
<proteinExistence type="predicted"/>
<gene>
    <name evidence="1" type="ORF">ALC57_01789</name>
</gene>